<dbReference type="AlphaFoldDB" id="K2Q2T4"/>
<name>K2Q2T4_9FLAO</name>
<keyword evidence="1" id="KW-0805">Transcription regulation</keyword>
<accession>K2Q2T4</accession>
<dbReference type="Proteomes" id="UP000007364">
    <property type="component" value="Unassembled WGS sequence"/>
</dbReference>
<dbReference type="SUPFAM" id="SSF46785">
    <property type="entry name" value="Winged helix' DNA-binding domain"/>
    <property type="match status" value="1"/>
</dbReference>
<dbReference type="InterPro" id="IPR036390">
    <property type="entry name" value="WH_DNA-bd_sf"/>
</dbReference>
<proteinExistence type="predicted"/>
<dbReference type="PANTHER" id="PTHR38465">
    <property type="entry name" value="HTH-TYPE TRANSCRIPTIONAL REGULATOR MJ1563-RELATED"/>
    <property type="match status" value="1"/>
</dbReference>
<dbReference type="Pfam" id="PF12802">
    <property type="entry name" value="MarR_2"/>
    <property type="match status" value="1"/>
</dbReference>
<dbReference type="RefSeq" id="WP_008991634.1">
    <property type="nucleotide sequence ID" value="NZ_AMSG01000010.1"/>
</dbReference>
<dbReference type="GO" id="GO:0003700">
    <property type="term" value="F:DNA-binding transcription factor activity"/>
    <property type="evidence" value="ECO:0007669"/>
    <property type="project" value="InterPro"/>
</dbReference>
<dbReference type="Gene3D" id="1.10.10.10">
    <property type="entry name" value="Winged helix-like DNA-binding domain superfamily/Winged helix DNA-binding domain"/>
    <property type="match status" value="1"/>
</dbReference>
<evidence type="ECO:0000256" key="2">
    <source>
        <dbReference type="ARBA" id="ARBA00023125"/>
    </source>
</evidence>
<gene>
    <name evidence="5" type="ORF">I215_08927</name>
</gene>
<dbReference type="InterPro" id="IPR000835">
    <property type="entry name" value="HTH_MarR-typ"/>
</dbReference>
<dbReference type="STRING" id="555500.I215_08927"/>
<comment type="caution">
    <text evidence="5">The sequence shown here is derived from an EMBL/GenBank/DDBJ whole genome shotgun (WGS) entry which is preliminary data.</text>
</comment>
<protein>
    <submittedName>
        <fullName evidence="5">Putative transcriptional regulator</fullName>
    </submittedName>
</protein>
<evidence type="ECO:0000313" key="5">
    <source>
        <dbReference type="EMBL" id="EKF55141.1"/>
    </source>
</evidence>
<sequence>MANPLELLKIKKQLIEEMGVYFESQDVLSPLSSRIFAFLALTGNSGATFDEIVEELEVSKSSVSTNLQLLQTMGRVGYYTKSGDRRRYFKIAEHNMVNRLDDKVASWEREKVLHMKVLEYKKLQFENCSLTKEEQQREMGFSTHYIEFLESMIESLKKLKNNILITINQEQK</sequence>
<dbReference type="OrthoDB" id="1807857at2"/>
<keyword evidence="3" id="KW-0804">Transcription</keyword>
<evidence type="ECO:0000313" key="6">
    <source>
        <dbReference type="Proteomes" id="UP000007364"/>
    </source>
</evidence>
<reference evidence="5 6" key="1">
    <citation type="journal article" date="2012" name="J. Bacteriol.">
        <title>Genome Sequence of Galbibacter marinum Type Strain ck-I2-15.</title>
        <authorList>
            <person name="Lai Q."/>
            <person name="Li C."/>
            <person name="Shao Z."/>
        </authorList>
    </citation>
    <scope>NUCLEOTIDE SEQUENCE [LARGE SCALE GENOMIC DNA]</scope>
    <source>
        <strain evidence="6">ck-I2-15</strain>
    </source>
</reference>
<evidence type="ECO:0000256" key="3">
    <source>
        <dbReference type="ARBA" id="ARBA00023163"/>
    </source>
</evidence>
<evidence type="ECO:0000259" key="4">
    <source>
        <dbReference type="Pfam" id="PF12802"/>
    </source>
</evidence>
<evidence type="ECO:0000256" key="1">
    <source>
        <dbReference type="ARBA" id="ARBA00023015"/>
    </source>
</evidence>
<dbReference type="EMBL" id="AMSG01000010">
    <property type="protein sequence ID" value="EKF55141.1"/>
    <property type="molecule type" value="Genomic_DNA"/>
</dbReference>
<feature type="domain" description="HTH marR-type" evidence="4">
    <location>
        <begin position="29"/>
        <end position="86"/>
    </location>
</feature>
<dbReference type="InterPro" id="IPR036388">
    <property type="entry name" value="WH-like_DNA-bd_sf"/>
</dbReference>
<keyword evidence="2" id="KW-0238">DNA-binding</keyword>
<keyword evidence="6" id="KW-1185">Reference proteome</keyword>
<dbReference type="InterPro" id="IPR052362">
    <property type="entry name" value="HTH-GbsR_regulator"/>
</dbReference>
<organism evidence="5 6">
    <name type="scientific">Galbibacter marinus</name>
    <dbReference type="NCBI Taxonomy" id="555500"/>
    <lineage>
        <taxon>Bacteria</taxon>
        <taxon>Pseudomonadati</taxon>
        <taxon>Bacteroidota</taxon>
        <taxon>Flavobacteriia</taxon>
        <taxon>Flavobacteriales</taxon>
        <taxon>Flavobacteriaceae</taxon>
        <taxon>Galbibacter</taxon>
    </lineage>
</organism>
<dbReference type="GO" id="GO:0003677">
    <property type="term" value="F:DNA binding"/>
    <property type="evidence" value="ECO:0007669"/>
    <property type="project" value="UniProtKB-KW"/>
</dbReference>
<dbReference type="PANTHER" id="PTHR38465:SF1">
    <property type="entry name" value="HTH-TYPE TRANSCRIPTIONAL REGULATOR MJ1563-RELATED"/>
    <property type="match status" value="1"/>
</dbReference>
<dbReference type="eggNOG" id="COG1510">
    <property type="taxonomic scope" value="Bacteria"/>
</dbReference>